<accession>A0A9W4WT15</accession>
<dbReference type="AlphaFoldDB" id="A0A9W4WT15"/>
<feature type="non-terminal residue" evidence="1">
    <location>
        <position position="1"/>
    </location>
</feature>
<proteinExistence type="predicted"/>
<gene>
    <name evidence="1" type="ORF">FWILDA_LOCUS11838</name>
</gene>
<reference evidence="1" key="1">
    <citation type="submission" date="2022-08" db="EMBL/GenBank/DDBJ databases">
        <authorList>
            <person name="Kallberg Y."/>
            <person name="Tangrot J."/>
            <person name="Rosling A."/>
        </authorList>
    </citation>
    <scope>NUCLEOTIDE SEQUENCE</scope>
    <source>
        <strain evidence="1">Wild A</strain>
    </source>
</reference>
<comment type="caution">
    <text evidence="1">The sequence shown here is derived from an EMBL/GenBank/DDBJ whole genome shotgun (WGS) entry which is preliminary data.</text>
</comment>
<protein>
    <submittedName>
        <fullName evidence="1">13883_t:CDS:1</fullName>
    </submittedName>
</protein>
<dbReference type="Proteomes" id="UP001153678">
    <property type="component" value="Unassembled WGS sequence"/>
</dbReference>
<organism evidence="1 2">
    <name type="scientific">Funneliformis geosporum</name>
    <dbReference type="NCBI Taxonomy" id="1117311"/>
    <lineage>
        <taxon>Eukaryota</taxon>
        <taxon>Fungi</taxon>
        <taxon>Fungi incertae sedis</taxon>
        <taxon>Mucoromycota</taxon>
        <taxon>Glomeromycotina</taxon>
        <taxon>Glomeromycetes</taxon>
        <taxon>Glomerales</taxon>
        <taxon>Glomeraceae</taxon>
        <taxon>Funneliformis</taxon>
    </lineage>
</organism>
<evidence type="ECO:0000313" key="2">
    <source>
        <dbReference type="Proteomes" id="UP001153678"/>
    </source>
</evidence>
<dbReference type="EMBL" id="CAMKVN010003533">
    <property type="protein sequence ID" value="CAI2184960.1"/>
    <property type="molecule type" value="Genomic_DNA"/>
</dbReference>
<evidence type="ECO:0000313" key="1">
    <source>
        <dbReference type="EMBL" id="CAI2184960.1"/>
    </source>
</evidence>
<name>A0A9W4WT15_9GLOM</name>
<sequence>IGIEMENNKNNMALDFGRPPQQPTPYGSLLLRSGKWKFEYGFIPNTLVFQVKYKNEKLYIYSIEFSYKIFKAEIE</sequence>
<keyword evidence="2" id="KW-1185">Reference proteome</keyword>